<proteinExistence type="predicted"/>
<evidence type="ECO:0000256" key="1">
    <source>
        <dbReference type="PROSITE-ProRule" id="PRU00339"/>
    </source>
</evidence>
<dbReference type="Gene3D" id="1.25.40.10">
    <property type="entry name" value="Tetratricopeptide repeat domain"/>
    <property type="match status" value="2"/>
</dbReference>
<keyword evidence="3" id="KW-1185">Reference proteome</keyword>
<sequence>MSVAALVNKKKLICNLERQCENQMSDFERNFNYSHSQEVLRSILIQLEDLAQETQSEGCSDESLIKQIQLNLQLKRLQARVLECIGTIYLGLTLPNQSLSVLERASSILIEIQEIKEQNQDLLVQQESDLDEKEQISKRDQQDLKAISRILIKTSYSLFLKSESKQCYRYLTDAHNYLKQNNLLNSEEEALLNFYYGNFYRFIFQDELSEQCFLKCISIREKIFGQNSAIVYDAKQELAKLYIESAQLNQAQQLVDEVFKYKINEYGESSPCTSLIYLYRASLLFVISSNVDDALKDVLKSIQINTLYIGEYNKINAECYLLLGKILAKKYPSSRNYEKRYYYNNPKASCQQLNAPYLFQWNQYKSNANDFQSSPISSSSSSYSASNFSSKQSSSNSLSSQDYTNQNFLNLQKLQFNKYVQQQFKESNMTNFCSESANSFFLNGQSQINEEIELFQIYFNKALHILKTLFGEYNGCVGIAYNAIGKVHMTLKQYEKALNCFNTSIDIFKAQKEAQDQINNNSSDDFNFCYYFAVKYAADCNMKLGRLKTAHSLYQQILQIKDLLNLIFNNEQTDEDLNSKQKLEYKYNQPQKQQQNQDYQHQLPFTLSIMPTTQSILLNSSQSMIEDEHKKLFVSPIDINSQQIIELLNQSKTED</sequence>
<feature type="repeat" description="TPR" evidence="1">
    <location>
        <begin position="478"/>
        <end position="511"/>
    </location>
</feature>
<keyword evidence="1" id="KW-0802">TPR repeat</keyword>
<dbReference type="OrthoDB" id="285795at2759"/>
<gene>
    <name evidence="2" type="ORF">TTHERM_00449300</name>
</gene>
<dbReference type="RefSeq" id="XP_001013325.1">
    <property type="nucleotide sequence ID" value="XM_001013325.1"/>
</dbReference>
<dbReference type="STRING" id="312017.Q238Z0"/>
<dbReference type="InterPro" id="IPR019734">
    <property type="entry name" value="TPR_rpt"/>
</dbReference>
<organism evidence="2 3">
    <name type="scientific">Tetrahymena thermophila (strain SB210)</name>
    <dbReference type="NCBI Taxonomy" id="312017"/>
    <lineage>
        <taxon>Eukaryota</taxon>
        <taxon>Sar</taxon>
        <taxon>Alveolata</taxon>
        <taxon>Ciliophora</taxon>
        <taxon>Intramacronucleata</taxon>
        <taxon>Oligohymenophorea</taxon>
        <taxon>Hymenostomatida</taxon>
        <taxon>Tetrahymenina</taxon>
        <taxon>Tetrahymenidae</taxon>
        <taxon>Tetrahymena</taxon>
    </lineage>
</organism>
<name>Q238Z0_TETTS</name>
<dbReference type="SUPFAM" id="SSF48452">
    <property type="entry name" value="TPR-like"/>
    <property type="match status" value="2"/>
</dbReference>
<dbReference type="Proteomes" id="UP000009168">
    <property type="component" value="Unassembled WGS sequence"/>
</dbReference>
<accession>Q238Z0</accession>
<reference evidence="3" key="1">
    <citation type="journal article" date="2006" name="PLoS Biol.">
        <title>Macronuclear genome sequence of the ciliate Tetrahymena thermophila, a model eukaryote.</title>
        <authorList>
            <person name="Eisen J.A."/>
            <person name="Coyne R.S."/>
            <person name="Wu M."/>
            <person name="Wu D."/>
            <person name="Thiagarajan M."/>
            <person name="Wortman J.R."/>
            <person name="Badger J.H."/>
            <person name="Ren Q."/>
            <person name="Amedeo P."/>
            <person name="Jones K.M."/>
            <person name="Tallon L.J."/>
            <person name="Delcher A.L."/>
            <person name="Salzberg S.L."/>
            <person name="Silva J.C."/>
            <person name="Haas B.J."/>
            <person name="Majoros W.H."/>
            <person name="Farzad M."/>
            <person name="Carlton J.M."/>
            <person name="Smith R.K. Jr."/>
            <person name="Garg J."/>
            <person name="Pearlman R.E."/>
            <person name="Karrer K.M."/>
            <person name="Sun L."/>
            <person name="Manning G."/>
            <person name="Elde N.C."/>
            <person name="Turkewitz A.P."/>
            <person name="Asai D.J."/>
            <person name="Wilkes D.E."/>
            <person name="Wang Y."/>
            <person name="Cai H."/>
            <person name="Collins K."/>
            <person name="Stewart B.A."/>
            <person name="Lee S.R."/>
            <person name="Wilamowska K."/>
            <person name="Weinberg Z."/>
            <person name="Ruzzo W.L."/>
            <person name="Wloga D."/>
            <person name="Gaertig J."/>
            <person name="Frankel J."/>
            <person name="Tsao C.-C."/>
            <person name="Gorovsky M.A."/>
            <person name="Keeling P.J."/>
            <person name="Waller R.F."/>
            <person name="Patron N.J."/>
            <person name="Cherry J.M."/>
            <person name="Stover N.A."/>
            <person name="Krieger C.J."/>
            <person name="del Toro C."/>
            <person name="Ryder H.F."/>
            <person name="Williamson S.C."/>
            <person name="Barbeau R.A."/>
            <person name="Hamilton E.P."/>
            <person name="Orias E."/>
        </authorList>
    </citation>
    <scope>NUCLEOTIDE SEQUENCE [LARGE SCALE GENOMIC DNA]</scope>
    <source>
        <strain evidence="3">SB210</strain>
    </source>
</reference>
<dbReference type="EMBL" id="GG662738">
    <property type="protein sequence ID" value="EAR93080.1"/>
    <property type="molecule type" value="Genomic_DNA"/>
</dbReference>
<dbReference type="SMART" id="SM00028">
    <property type="entry name" value="TPR"/>
    <property type="match status" value="1"/>
</dbReference>
<protein>
    <submittedName>
        <fullName evidence="2">Tetratricopeptide repeat protein</fullName>
    </submittedName>
</protein>
<dbReference type="HOGENOM" id="CLU_418914_0_0_1"/>
<dbReference type="InterPro" id="IPR011990">
    <property type="entry name" value="TPR-like_helical_dom_sf"/>
</dbReference>
<dbReference type="InParanoid" id="Q238Z0"/>
<dbReference type="KEGG" id="tet:TTHERM_00449300"/>
<dbReference type="GeneID" id="7845806"/>
<evidence type="ECO:0000313" key="3">
    <source>
        <dbReference type="Proteomes" id="UP000009168"/>
    </source>
</evidence>
<dbReference type="PROSITE" id="PS50005">
    <property type="entry name" value="TPR"/>
    <property type="match status" value="1"/>
</dbReference>
<dbReference type="Pfam" id="PF13181">
    <property type="entry name" value="TPR_8"/>
    <property type="match status" value="1"/>
</dbReference>
<evidence type="ECO:0000313" key="2">
    <source>
        <dbReference type="EMBL" id="EAR93080.1"/>
    </source>
</evidence>
<dbReference type="AlphaFoldDB" id="Q238Z0"/>